<gene>
    <name evidence="2" type="ORF">MVEN_01766600</name>
</gene>
<organism evidence="2 3">
    <name type="scientific">Mycena venus</name>
    <dbReference type="NCBI Taxonomy" id="2733690"/>
    <lineage>
        <taxon>Eukaryota</taxon>
        <taxon>Fungi</taxon>
        <taxon>Dikarya</taxon>
        <taxon>Basidiomycota</taxon>
        <taxon>Agaricomycotina</taxon>
        <taxon>Agaricomycetes</taxon>
        <taxon>Agaricomycetidae</taxon>
        <taxon>Agaricales</taxon>
        <taxon>Marasmiineae</taxon>
        <taxon>Mycenaceae</taxon>
        <taxon>Mycena</taxon>
    </lineage>
</organism>
<evidence type="ECO:0000313" key="2">
    <source>
        <dbReference type="EMBL" id="KAF7343343.1"/>
    </source>
</evidence>
<sequence length="953" mass="108193">MSQLPIAQPTVSSQEITHSASLLMRPFRPSIQLGPPPREDVVEIPHAHSRYANFKHRLWFTWYIWHITMSSQGRPPWLAIVCGAEANGGLWFWEDGDEDCLKQFTEDLSLDSSQPGLEMPLECWDDACRTIETHQTRSQPMTSPLVHLAPENRFRIIAWLMIAGPLRKSGRLQGGFSSIDLLIHDWAKSLILLGNAKTCDVCGVSGVLPVWIEVMLEVYMLEELQLISWDRECNCFEHHLTANASSKKCRVTGTPLGKDSILLRMLYELIVPRWPLVHWVAFRTVTDGRPDLPQTFIDLFSGPDQDLLSWDAEDDTELYQAFAKDNVTSTSYPADWNQYMVEIDLQTWLQISDITRIAQRMRRRSDGLKIRLMAVCLRYSSTGMPIAFQNILAPLGITLDHFLFTSMACVVDQNYKERSTLADFESAEFWASPSLAKWLLATSEKLCRSTWDSCQRLSVSERVQAMHVVLNTLPQNLAMYTHSLRLQQLGHCRQSSDFPDFVDQWEWGFLSSLTQYSFNVEFLLGLVKQLVQNDPATNHTISADVYQYMYQDIRAVVARLVLSLRHPKSYKEFLACCGTDAQCLLDLLQDILDLDTFTIVKPLLLKALLRLSRNSGLHPRCFALSELQKVGYQVAAGGFGDIWKGQVSGQTVSVKIMRIFQDSHVEAVIKEFSREALIWRQLCHPNLLPFFGLYHLDNRLCLISPWMENGNVMDFLEKEQANTDRRLSLILDVALGLQYLHKNKVVHGDLKGLNILVTPSGRACISDFGLASIVNAKSLRFTHSTASVQGGTARYQAPELFQEENSTRSHFGSDVYAFALVCYEILTGNVPFCELSNEMAVMMKVAKGYRPSRPLSCSGTPALDSLWELMRNCWQGKAERRPTASQIVARLLSPSILAKVSSTTTEWNDKFTSKFRRSLEVKHLLPSVEQIKRMLFGDETVEGAKNDSQMEIH</sequence>
<dbReference type="AlphaFoldDB" id="A0A8H6XLA5"/>
<dbReference type="PANTHER" id="PTHR44329">
    <property type="entry name" value="SERINE/THREONINE-PROTEIN KINASE TNNI3K-RELATED"/>
    <property type="match status" value="1"/>
</dbReference>
<name>A0A8H6XLA5_9AGAR</name>
<comment type="caution">
    <text evidence="2">The sequence shown here is derived from an EMBL/GenBank/DDBJ whole genome shotgun (WGS) entry which is preliminary data.</text>
</comment>
<protein>
    <submittedName>
        <fullName evidence="2">Protein kinase domain-containing protein</fullName>
    </submittedName>
</protein>
<feature type="domain" description="Protein kinase" evidence="1">
    <location>
        <begin position="628"/>
        <end position="896"/>
    </location>
</feature>
<dbReference type="InterPro" id="IPR001245">
    <property type="entry name" value="Ser-Thr/Tyr_kinase_cat_dom"/>
</dbReference>
<dbReference type="InterPro" id="IPR008271">
    <property type="entry name" value="Ser/Thr_kinase_AS"/>
</dbReference>
<keyword evidence="2" id="KW-0418">Kinase</keyword>
<dbReference type="GO" id="GO:0004674">
    <property type="term" value="F:protein serine/threonine kinase activity"/>
    <property type="evidence" value="ECO:0007669"/>
    <property type="project" value="TreeGrafter"/>
</dbReference>
<keyword evidence="3" id="KW-1185">Reference proteome</keyword>
<dbReference type="GO" id="GO:0005524">
    <property type="term" value="F:ATP binding"/>
    <property type="evidence" value="ECO:0007669"/>
    <property type="project" value="InterPro"/>
</dbReference>
<dbReference type="SUPFAM" id="SSF56112">
    <property type="entry name" value="Protein kinase-like (PK-like)"/>
    <property type="match status" value="1"/>
</dbReference>
<dbReference type="PROSITE" id="PS50011">
    <property type="entry name" value="PROTEIN_KINASE_DOM"/>
    <property type="match status" value="1"/>
</dbReference>
<dbReference type="Proteomes" id="UP000620124">
    <property type="component" value="Unassembled WGS sequence"/>
</dbReference>
<dbReference type="Gene3D" id="1.10.510.10">
    <property type="entry name" value="Transferase(Phosphotransferase) domain 1"/>
    <property type="match status" value="1"/>
</dbReference>
<dbReference type="InterPro" id="IPR000719">
    <property type="entry name" value="Prot_kinase_dom"/>
</dbReference>
<dbReference type="PROSITE" id="PS00108">
    <property type="entry name" value="PROTEIN_KINASE_ST"/>
    <property type="match status" value="1"/>
</dbReference>
<evidence type="ECO:0000259" key="1">
    <source>
        <dbReference type="PROSITE" id="PS50011"/>
    </source>
</evidence>
<dbReference type="OrthoDB" id="2995351at2759"/>
<dbReference type="InterPro" id="IPR011009">
    <property type="entry name" value="Kinase-like_dom_sf"/>
</dbReference>
<accession>A0A8H6XLA5</accession>
<dbReference type="SMART" id="SM00220">
    <property type="entry name" value="S_TKc"/>
    <property type="match status" value="1"/>
</dbReference>
<reference evidence="2" key="1">
    <citation type="submission" date="2020-05" db="EMBL/GenBank/DDBJ databases">
        <title>Mycena genomes resolve the evolution of fungal bioluminescence.</title>
        <authorList>
            <person name="Tsai I.J."/>
        </authorList>
    </citation>
    <scope>NUCLEOTIDE SEQUENCE</scope>
    <source>
        <strain evidence="2">CCC161011</strain>
    </source>
</reference>
<proteinExistence type="predicted"/>
<dbReference type="EMBL" id="JACAZI010000016">
    <property type="protein sequence ID" value="KAF7343343.1"/>
    <property type="molecule type" value="Genomic_DNA"/>
</dbReference>
<keyword evidence="2" id="KW-0808">Transferase</keyword>
<dbReference type="InterPro" id="IPR051681">
    <property type="entry name" value="Ser/Thr_Kinases-Pseudokinases"/>
</dbReference>
<evidence type="ECO:0000313" key="3">
    <source>
        <dbReference type="Proteomes" id="UP000620124"/>
    </source>
</evidence>
<dbReference type="Pfam" id="PF07714">
    <property type="entry name" value="PK_Tyr_Ser-Thr"/>
    <property type="match status" value="1"/>
</dbReference>